<sequence length="353" mass="38613">MTPLFPRMLTILTTNTCTAECGHCTVHSSPQRSGRLSLEAMTKVIDELHTADGLQVVVFAGGEPTLLKENLLEAIAHCDSLGISTRMVTNASWAVSDHAARRMVRKLREAGLAELNLSADDFHLPYISFDNIKRAWRASKGQGFLNVAIANCHGPRSQITPEFIRRELNEPDIDVRFDEDGSQTQPRSTHDDGSTYMLSNGLLQRIGRARNTLKDEDLIFPASQTQLNRPCPWAVRSAALAPNGHLVACCGIEAAGNEVLDFGSTDEESASAKARKASQDVLIKGIATLGPYMLLHLAGALDRHRTVSTRDRYASMCEACEDLVRQPSAVSVLRKHCSVVERELAAAQAKEAR</sequence>
<dbReference type="SFLD" id="SFLDG01067">
    <property type="entry name" value="SPASM/twitch_domain_containing"/>
    <property type="match status" value="1"/>
</dbReference>
<dbReference type="GO" id="GO:0003824">
    <property type="term" value="F:catalytic activity"/>
    <property type="evidence" value="ECO:0007669"/>
    <property type="project" value="InterPro"/>
</dbReference>
<keyword evidence="3" id="KW-0479">Metal-binding</keyword>
<dbReference type="PROSITE" id="PS51918">
    <property type="entry name" value="RADICAL_SAM"/>
    <property type="match status" value="1"/>
</dbReference>
<dbReference type="SUPFAM" id="SSF102114">
    <property type="entry name" value="Radical SAM enzymes"/>
    <property type="match status" value="1"/>
</dbReference>
<keyword evidence="8" id="KW-1185">Reference proteome</keyword>
<dbReference type="EMBL" id="CP049989">
    <property type="protein sequence ID" value="QIM52494.1"/>
    <property type="molecule type" value="Genomic_DNA"/>
</dbReference>
<dbReference type="RefSeq" id="WP_166227096.1">
    <property type="nucleotide sequence ID" value="NZ_CP049989.1"/>
</dbReference>
<dbReference type="InterPro" id="IPR013785">
    <property type="entry name" value="Aldolase_TIM"/>
</dbReference>
<dbReference type="KEGG" id="hcz:G9Q37_10225"/>
<dbReference type="Proteomes" id="UP000503162">
    <property type="component" value="Chromosome"/>
</dbReference>
<keyword evidence="2" id="KW-0949">S-adenosyl-L-methionine</keyword>
<dbReference type="CDD" id="cd01335">
    <property type="entry name" value="Radical_SAM"/>
    <property type="match status" value="1"/>
</dbReference>
<protein>
    <submittedName>
        <fullName evidence="7">Radical SAM protein</fullName>
    </submittedName>
</protein>
<evidence type="ECO:0000313" key="7">
    <source>
        <dbReference type="EMBL" id="QIM52494.1"/>
    </source>
</evidence>
<evidence type="ECO:0000256" key="4">
    <source>
        <dbReference type="ARBA" id="ARBA00023004"/>
    </source>
</evidence>
<dbReference type="PANTHER" id="PTHR11228">
    <property type="entry name" value="RADICAL SAM DOMAIN PROTEIN"/>
    <property type="match status" value="1"/>
</dbReference>
<dbReference type="AlphaFoldDB" id="A0A6G8IH30"/>
<dbReference type="GO" id="GO:0046872">
    <property type="term" value="F:metal ion binding"/>
    <property type="evidence" value="ECO:0007669"/>
    <property type="project" value="UniProtKB-KW"/>
</dbReference>
<gene>
    <name evidence="7" type="ORF">G9Q37_10225</name>
</gene>
<accession>A0A6G8IH30</accession>
<dbReference type="Gene3D" id="3.20.20.70">
    <property type="entry name" value="Aldolase class I"/>
    <property type="match status" value="1"/>
</dbReference>
<evidence type="ECO:0000256" key="1">
    <source>
        <dbReference type="ARBA" id="ARBA00001966"/>
    </source>
</evidence>
<reference evidence="7 8" key="1">
    <citation type="submission" date="2020-03" db="EMBL/GenBank/DDBJ databases">
        <title>Hydrogenophaga sp. nov. isolated from cyanobacterial mat.</title>
        <authorList>
            <person name="Thorat V."/>
            <person name="Kirdat K."/>
            <person name="Tiwarekar B."/>
            <person name="Costa E.D."/>
            <person name="Yadav A."/>
        </authorList>
    </citation>
    <scope>NUCLEOTIDE SEQUENCE [LARGE SCALE GENOMIC DNA]</scope>
    <source>
        <strain evidence="7 8">BA0156</strain>
    </source>
</reference>
<name>A0A6G8IH30_9BURK</name>
<keyword evidence="4" id="KW-0408">Iron</keyword>
<evidence type="ECO:0000256" key="5">
    <source>
        <dbReference type="ARBA" id="ARBA00023014"/>
    </source>
</evidence>
<evidence type="ECO:0000256" key="3">
    <source>
        <dbReference type="ARBA" id="ARBA00022723"/>
    </source>
</evidence>
<evidence type="ECO:0000256" key="2">
    <source>
        <dbReference type="ARBA" id="ARBA00022691"/>
    </source>
</evidence>
<dbReference type="PANTHER" id="PTHR11228:SF34">
    <property type="entry name" value="TUNGSTEN-CONTAINING ALDEHYDE FERREDOXIN OXIDOREDUCTASE COFACTOR MODIFYING PROTEIN"/>
    <property type="match status" value="1"/>
</dbReference>
<dbReference type="InterPro" id="IPR050377">
    <property type="entry name" value="Radical_SAM_PqqE_MftC-like"/>
</dbReference>
<comment type="cofactor">
    <cofactor evidence="1">
        <name>[4Fe-4S] cluster</name>
        <dbReference type="ChEBI" id="CHEBI:49883"/>
    </cofactor>
</comment>
<proteinExistence type="predicted"/>
<dbReference type="Pfam" id="PF04055">
    <property type="entry name" value="Radical_SAM"/>
    <property type="match status" value="1"/>
</dbReference>
<keyword evidence="5" id="KW-0411">Iron-sulfur</keyword>
<dbReference type="GO" id="GO:0051536">
    <property type="term" value="F:iron-sulfur cluster binding"/>
    <property type="evidence" value="ECO:0007669"/>
    <property type="project" value="UniProtKB-KW"/>
</dbReference>
<dbReference type="SFLD" id="SFLDS00029">
    <property type="entry name" value="Radical_SAM"/>
    <property type="match status" value="1"/>
</dbReference>
<feature type="domain" description="Radical SAM core" evidence="6">
    <location>
        <begin position="3"/>
        <end position="217"/>
    </location>
</feature>
<organism evidence="7 8">
    <name type="scientific">Hydrogenophaga crocea</name>
    <dbReference type="NCBI Taxonomy" id="2716225"/>
    <lineage>
        <taxon>Bacteria</taxon>
        <taxon>Pseudomonadati</taxon>
        <taxon>Pseudomonadota</taxon>
        <taxon>Betaproteobacteria</taxon>
        <taxon>Burkholderiales</taxon>
        <taxon>Comamonadaceae</taxon>
        <taxon>Hydrogenophaga</taxon>
    </lineage>
</organism>
<dbReference type="InterPro" id="IPR058240">
    <property type="entry name" value="rSAM_sf"/>
</dbReference>
<dbReference type="InterPro" id="IPR007197">
    <property type="entry name" value="rSAM"/>
</dbReference>
<evidence type="ECO:0000313" key="8">
    <source>
        <dbReference type="Proteomes" id="UP000503162"/>
    </source>
</evidence>
<evidence type="ECO:0000259" key="6">
    <source>
        <dbReference type="PROSITE" id="PS51918"/>
    </source>
</evidence>